<sequence>MKALTLAVLTLLIHTTAARAAYFEHGAWATVKIGHICHVYSLRSSRETSGALVFSFPERGYDASFEYRYAPYPGEVDDPWGPNDPVVIFVDGEESWIGEEMSTGWDSRGDFASLTTGFVPDMMSMVRGATGIVEVALDRVELGERWIYGQFSAEGFTATVVKAGEWCLFDPDNLPSW</sequence>
<dbReference type="OrthoDB" id="7665031at2"/>
<feature type="chain" id="PRO_5011447966" evidence="1">
    <location>
        <begin position="21"/>
        <end position="177"/>
    </location>
</feature>
<organism evidence="2 3">
    <name type="scientific">Poseidonocella sedimentorum</name>
    <dbReference type="NCBI Taxonomy" id="871652"/>
    <lineage>
        <taxon>Bacteria</taxon>
        <taxon>Pseudomonadati</taxon>
        <taxon>Pseudomonadota</taxon>
        <taxon>Alphaproteobacteria</taxon>
        <taxon>Rhodobacterales</taxon>
        <taxon>Roseobacteraceae</taxon>
        <taxon>Poseidonocella</taxon>
    </lineage>
</organism>
<dbReference type="Proteomes" id="UP000199302">
    <property type="component" value="Unassembled WGS sequence"/>
</dbReference>
<name>A0A1I6DUA8_9RHOB</name>
<keyword evidence="3" id="KW-1185">Reference proteome</keyword>
<accession>A0A1I6DUA8</accession>
<reference evidence="2 3" key="1">
    <citation type="submission" date="2016-10" db="EMBL/GenBank/DDBJ databases">
        <authorList>
            <person name="de Groot N.N."/>
        </authorList>
    </citation>
    <scope>NUCLEOTIDE SEQUENCE [LARGE SCALE GENOMIC DNA]</scope>
    <source>
        <strain evidence="3">KMM 9023,NRIC 0796,JCM 17311,KCTC 23692</strain>
    </source>
</reference>
<feature type="signal peptide" evidence="1">
    <location>
        <begin position="1"/>
        <end position="20"/>
    </location>
</feature>
<proteinExistence type="predicted"/>
<evidence type="ECO:0000256" key="1">
    <source>
        <dbReference type="SAM" id="SignalP"/>
    </source>
</evidence>
<evidence type="ECO:0000313" key="3">
    <source>
        <dbReference type="Proteomes" id="UP000199302"/>
    </source>
</evidence>
<dbReference type="AlphaFoldDB" id="A0A1I6DUA8"/>
<evidence type="ECO:0000313" key="2">
    <source>
        <dbReference type="EMBL" id="SFR09043.1"/>
    </source>
</evidence>
<dbReference type="RefSeq" id="WP_143104135.1">
    <property type="nucleotide sequence ID" value="NZ_FOYI01000005.1"/>
</dbReference>
<protein>
    <submittedName>
        <fullName evidence="2">Uncharacterized protein</fullName>
    </submittedName>
</protein>
<dbReference type="EMBL" id="FOYI01000005">
    <property type="protein sequence ID" value="SFR09043.1"/>
    <property type="molecule type" value="Genomic_DNA"/>
</dbReference>
<gene>
    <name evidence="2" type="ORF">SAMN04515673_105172</name>
</gene>
<keyword evidence="1" id="KW-0732">Signal</keyword>